<gene>
    <name evidence="2" type="ORF">MYAER_3249</name>
</gene>
<dbReference type="InterPro" id="IPR035931">
    <property type="entry name" value="YlxR-like_sf"/>
</dbReference>
<evidence type="ECO:0000313" key="2">
    <source>
        <dbReference type="EMBL" id="AKE65587.1"/>
    </source>
</evidence>
<dbReference type="Proteomes" id="UP000034103">
    <property type="component" value="Chromosome"/>
</dbReference>
<reference evidence="2 3" key="1">
    <citation type="journal article" date="2015" name="Genome Announc.">
        <title>Complete Genome Sequence of Microcystis aeruginosa NIES-2549, a Bloom-Forming Cyanobacterium from Lake Kasumigaura, Japan.</title>
        <authorList>
            <person name="Yamaguchi H."/>
            <person name="Suzuki S."/>
            <person name="Tanabe Y."/>
            <person name="Osana Y."/>
            <person name="Shimura Y."/>
            <person name="Ishida K."/>
            <person name="Kawachi M."/>
        </authorList>
    </citation>
    <scope>NUCLEOTIDE SEQUENCE [LARGE SCALE GENOMIC DNA]</scope>
    <source>
        <strain evidence="2 3">NIES-2549</strain>
    </source>
</reference>
<dbReference type="HOGENOM" id="CLU_147970_2_0_3"/>
<accession>A0A0F6U6C2</accession>
<dbReference type="Gene3D" id="3.30.1230.10">
    <property type="entry name" value="YlxR-like"/>
    <property type="match status" value="1"/>
</dbReference>
<dbReference type="PANTHER" id="PTHR34215">
    <property type="entry name" value="BLL0784 PROTEIN"/>
    <property type="match status" value="1"/>
</dbReference>
<dbReference type="Pfam" id="PF04296">
    <property type="entry name" value="YlxR"/>
    <property type="match status" value="1"/>
</dbReference>
<protein>
    <recommendedName>
        <fullName evidence="1">YlxR domain-containing protein</fullName>
    </recommendedName>
</protein>
<dbReference type="InterPro" id="IPR007393">
    <property type="entry name" value="YlxR_dom"/>
</dbReference>
<evidence type="ECO:0000313" key="3">
    <source>
        <dbReference type="Proteomes" id="UP000034103"/>
    </source>
</evidence>
<dbReference type="RefSeq" id="WP_046662795.1">
    <property type="nucleotide sequence ID" value="NZ_CP011304.1"/>
</dbReference>
<dbReference type="PATRIC" id="fig|1641812.3.peg.3353"/>
<feature type="domain" description="YlxR" evidence="1">
    <location>
        <begin position="8"/>
        <end position="79"/>
    </location>
</feature>
<organism evidence="2 3">
    <name type="scientific">Microcystis aeruginosa NIES-2549</name>
    <dbReference type="NCBI Taxonomy" id="1641812"/>
    <lineage>
        <taxon>Bacteria</taxon>
        <taxon>Bacillati</taxon>
        <taxon>Cyanobacteriota</taxon>
        <taxon>Cyanophyceae</taxon>
        <taxon>Oscillatoriophycideae</taxon>
        <taxon>Chroococcales</taxon>
        <taxon>Microcystaceae</taxon>
        <taxon>Microcystis</taxon>
    </lineage>
</organism>
<evidence type="ECO:0000259" key="1">
    <source>
        <dbReference type="Pfam" id="PF04296"/>
    </source>
</evidence>
<dbReference type="InterPro" id="IPR037465">
    <property type="entry name" value="YlxR"/>
</dbReference>
<dbReference type="SUPFAM" id="SSF64376">
    <property type="entry name" value="YlxR-like"/>
    <property type="match status" value="1"/>
</dbReference>
<sequence>MNPFVNYRRCISCRLFAPKESFWRIVRLHPSGQIQLDQGMGRAAYICPQPHCLQLARQKNRLGRALKANIPEKIYESLQERLGPAGQFRPNQD</sequence>
<dbReference type="PANTHER" id="PTHR34215:SF1">
    <property type="entry name" value="YLXR DOMAIN-CONTAINING PROTEIN"/>
    <property type="match status" value="1"/>
</dbReference>
<dbReference type="EMBL" id="CP011304">
    <property type="protein sequence ID" value="AKE65587.1"/>
    <property type="molecule type" value="Genomic_DNA"/>
</dbReference>
<dbReference type="AlphaFoldDB" id="A0A0F6U6C2"/>
<proteinExistence type="predicted"/>
<name>A0A0F6U6C2_MICAE</name>